<dbReference type="AlphaFoldDB" id="I0S8V1"/>
<feature type="region of interest" description="Disordered" evidence="1">
    <location>
        <begin position="53"/>
        <end position="81"/>
    </location>
</feature>
<sequence length="81" mass="8821">MSLFKAQKNIYFTSLEKDVAAGETIELDQEYADAVNADLKSAFPDVEAVLVPVEDEEDKPKKATRASKADAETAKDAANDK</sequence>
<dbReference type="EMBL" id="AICP01000061">
    <property type="protein sequence ID" value="EID19804.1"/>
    <property type="molecule type" value="Genomic_DNA"/>
</dbReference>
<name>I0S8V1_STRAP</name>
<comment type="caution">
    <text evidence="2">The sequence shown here is derived from an EMBL/GenBank/DDBJ whole genome shotgun (WGS) entry which is preliminary data.</text>
</comment>
<evidence type="ECO:0000313" key="2">
    <source>
        <dbReference type="EMBL" id="EID19804.1"/>
    </source>
</evidence>
<dbReference type="Proteomes" id="UP000003245">
    <property type="component" value="Unassembled WGS sequence"/>
</dbReference>
<dbReference type="PATRIC" id="fig|1095729.3.peg.1965"/>
<reference evidence="2 3" key="1">
    <citation type="submission" date="2012-01" db="EMBL/GenBank/DDBJ databases">
        <authorList>
            <person name="Harkins D.M."/>
            <person name="Madupu R."/>
            <person name="Durkin A.S."/>
            <person name="Torralba M."/>
            <person name="Methe B."/>
            <person name="Sutton G.G."/>
            <person name="Nelson K.E."/>
        </authorList>
    </citation>
    <scope>NUCLEOTIDE SEQUENCE [LARGE SCALE GENOMIC DNA]</scope>
    <source>
        <strain evidence="2 3">CCUG 39159</strain>
    </source>
</reference>
<feature type="compositionally biased region" description="Basic and acidic residues" evidence="1">
    <location>
        <begin position="67"/>
        <end position="81"/>
    </location>
</feature>
<keyword evidence="3" id="KW-1185">Reference proteome</keyword>
<accession>I0S8V1</accession>
<gene>
    <name evidence="2" type="ORF">HMPREF1043_0869</name>
</gene>
<evidence type="ECO:0000256" key="1">
    <source>
        <dbReference type="SAM" id="MobiDB-lite"/>
    </source>
</evidence>
<evidence type="ECO:0000313" key="3">
    <source>
        <dbReference type="Proteomes" id="UP000003245"/>
    </source>
</evidence>
<dbReference type="RefSeq" id="WP_003038164.1">
    <property type="nucleotide sequence ID" value="NZ_AICP01000061.1"/>
</dbReference>
<protein>
    <submittedName>
        <fullName evidence="2">Uncharacterized protein</fullName>
    </submittedName>
</protein>
<proteinExistence type="predicted"/>
<organism evidence="2 3">
    <name type="scientific">Streptococcus anginosus subsp. whileyi CCUG 39159</name>
    <dbReference type="NCBI Taxonomy" id="1095729"/>
    <lineage>
        <taxon>Bacteria</taxon>
        <taxon>Bacillati</taxon>
        <taxon>Bacillota</taxon>
        <taxon>Bacilli</taxon>
        <taxon>Lactobacillales</taxon>
        <taxon>Streptococcaceae</taxon>
        <taxon>Streptococcus</taxon>
        <taxon>Streptococcus anginosus group</taxon>
    </lineage>
</organism>